<dbReference type="Pfam" id="PF00005">
    <property type="entry name" value="ABC_tran"/>
    <property type="match status" value="1"/>
</dbReference>
<organism evidence="4 5">
    <name type="scientific">Celerinatantimonas yamalensis</name>
    <dbReference type="NCBI Taxonomy" id="559956"/>
    <lineage>
        <taxon>Bacteria</taxon>
        <taxon>Pseudomonadati</taxon>
        <taxon>Pseudomonadota</taxon>
        <taxon>Gammaproteobacteria</taxon>
        <taxon>Celerinatantimonadaceae</taxon>
        <taxon>Celerinatantimonas</taxon>
    </lineage>
</organism>
<dbReference type="Proteomes" id="UP001629953">
    <property type="component" value="Unassembled WGS sequence"/>
</dbReference>
<dbReference type="SMART" id="SM00382">
    <property type="entry name" value="AAA"/>
    <property type="match status" value="1"/>
</dbReference>
<keyword evidence="5" id="KW-1185">Reference proteome</keyword>
<dbReference type="InterPro" id="IPR003593">
    <property type="entry name" value="AAA+_ATPase"/>
</dbReference>
<dbReference type="PROSITE" id="PS00211">
    <property type="entry name" value="ABC_TRANSPORTER_1"/>
    <property type="match status" value="1"/>
</dbReference>
<evidence type="ECO:0000313" key="4">
    <source>
        <dbReference type="EMBL" id="MFM2486782.1"/>
    </source>
</evidence>
<gene>
    <name evidence="4" type="primary">choV</name>
    <name evidence="4" type="ORF">ABUE30_17255</name>
</gene>
<evidence type="ECO:0000313" key="5">
    <source>
        <dbReference type="Proteomes" id="UP001629953"/>
    </source>
</evidence>
<dbReference type="InterPro" id="IPR051921">
    <property type="entry name" value="ABC_osmolyte_uptake_ATP-bind"/>
</dbReference>
<feature type="domain" description="ABC transporter" evidence="3">
    <location>
        <begin position="29"/>
        <end position="269"/>
    </location>
</feature>
<dbReference type="InterPro" id="IPR027417">
    <property type="entry name" value="P-loop_NTPase"/>
</dbReference>
<keyword evidence="2 4" id="KW-0067">ATP-binding</keyword>
<dbReference type="Gene3D" id="3.40.50.300">
    <property type="entry name" value="P-loop containing nucleotide triphosphate hydrolases"/>
    <property type="match status" value="1"/>
</dbReference>
<dbReference type="NCBIfam" id="TIGR03415">
    <property type="entry name" value="ABC_choXWV_ATP"/>
    <property type="match status" value="1"/>
</dbReference>
<dbReference type="PROSITE" id="PS50893">
    <property type="entry name" value="ABC_TRANSPORTER_2"/>
    <property type="match status" value="1"/>
</dbReference>
<evidence type="ECO:0000259" key="3">
    <source>
        <dbReference type="PROSITE" id="PS50893"/>
    </source>
</evidence>
<protein>
    <submittedName>
        <fullName evidence="4">Choline ABC transporter ATP-binding protein</fullName>
    </submittedName>
</protein>
<dbReference type="Pfam" id="PF00571">
    <property type="entry name" value="CBS"/>
    <property type="match status" value="1"/>
</dbReference>
<evidence type="ECO:0000256" key="2">
    <source>
        <dbReference type="ARBA" id="ARBA00022840"/>
    </source>
</evidence>
<dbReference type="GO" id="GO:0005524">
    <property type="term" value="F:ATP binding"/>
    <property type="evidence" value="ECO:0007669"/>
    <property type="project" value="UniProtKB-KW"/>
</dbReference>
<dbReference type="EMBL" id="JBEQCT010000011">
    <property type="protein sequence ID" value="MFM2486782.1"/>
    <property type="molecule type" value="Genomic_DNA"/>
</dbReference>
<evidence type="ECO:0000256" key="1">
    <source>
        <dbReference type="ARBA" id="ARBA00022741"/>
    </source>
</evidence>
<dbReference type="InterPro" id="IPR000644">
    <property type="entry name" value="CBS_dom"/>
</dbReference>
<dbReference type="PANTHER" id="PTHR43869">
    <property type="entry name" value="GLYCINE BETAINE/PROLINE BETAINE TRANSPORT SYSTEM ATP-BINDING PROTEIN PROV"/>
    <property type="match status" value="1"/>
</dbReference>
<dbReference type="RefSeq" id="WP_408625081.1">
    <property type="nucleotide sequence ID" value="NZ_JBEQCT010000011.1"/>
</dbReference>
<dbReference type="InterPro" id="IPR003439">
    <property type="entry name" value="ABC_transporter-like_ATP-bd"/>
</dbReference>
<dbReference type="InterPro" id="IPR017871">
    <property type="entry name" value="ABC_transporter-like_CS"/>
</dbReference>
<dbReference type="InterPro" id="IPR022473">
    <property type="entry name" value="ABC_trnsptr_Choline_ATP-bd"/>
</dbReference>
<proteinExistence type="predicted"/>
<dbReference type="SUPFAM" id="SSF52540">
    <property type="entry name" value="P-loop containing nucleoside triphosphate hydrolases"/>
    <property type="match status" value="1"/>
</dbReference>
<sequence length="397" mass="44480">MSTAVNIKHLDVVFGNNIDQTINHLDAGLSRQEIIDEIGDVVAVSDASLTIQKGEICVLMGLSGSGKSSLLRAVNGLNPITRGSIEIEDQGKMIDLANCDANTLRHLRTNRVSMVFQKFALMPWLTVLENVAFGLEIQGMGKIERERKALEQLEMVGLDDWANQHPHELSGGMQQRVGLARAFAMDSDILLMDEPFSALDPLIRTQLQDELIELQHKLNKTIIFVSHDLDEALKLGSKIAIMESGKIIQYGEPEEIVLKPKDSYVEDFVAHTNPLNVLRGKSLMTALHKLPRNKQYIVLKPFENTRLSLTIDGRIDKVQRGEQTLSVIPWHEQDEFSTITTDSIVVADPDISMRDALELRYRSGQPVMLCDKNKLIGVLRDQDFYHALLGKHFGHCD</sequence>
<dbReference type="PANTHER" id="PTHR43869:SF1">
    <property type="entry name" value="GLYCINE BETAINE_PROLINE BETAINE TRANSPORT SYSTEM ATP-BINDING PROTEIN PROV"/>
    <property type="match status" value="1"/>
</dbReference>
<keyword evidence="1" id="KW-0547">Nucleotide-binding</keyword>
<accession>A0ABW9GAS6</accession>
<name>A0ABW9GAS6_9GAMM</name>
<reference evidence="4 5" key="1">
    <citation type="journal article" date="2013" name="Int. J. Syst. Evol. Microbiol.">
        <title>Celerinatantimonas yamalensis sp. nov., a cold-adapted diazotrophic bacterium from a cold permafrost brine.</title>
        <authorList>
            <person name="Shcherbakova V."/>
            <person name="Chuvilskaya N."/>
            <person name="Rivkina E."/>
            <person name="Demidov N."/>
            <person name="Uchaeva V."/>
            <person name="Suetin S."/>
            <person name="Suzina N."/>
            <person name="Gilichinsky D."/>
        </authorList>
    </citation>
    <scope>NUCLEOTIDE SEQUENCE [LARGE SCALE GENOMIC DNA]</scope>
    <source>
        <strain evidence="4 5">C7</strain>
    </source>
</reference>
<comment type="caution">
    <text evidence="4">The sequence shown here is derived from an EMBL/GenBank/DDBJ whole genome shotgun (WGS) entry which is preliminary data.</text>
</comment>